<organism evidence="1 2">
    <name type="scientific">Mycena rosella</name>
    <name type="common">Pink bonnet</name>
    <name type="synonym">Agaricus rosellus</name>
    <dbReference type="NCBI Taxonomy" id="1033263"/>
    <lineage>
        <taxon>Eukaryota</taxon>
        <taxon>Fungi</taxon>
        <taxon>Dikarya</taxon>
        <taxon>Basidiomycota</taxon>
        <taxon>Agaricomycotina</taxon>
        <taxon>Agaricomycetes</taxon>
        <taxon>Agaricomycetidae</taxon>
        <taxon>Agaricales</taxon>
        <taxon>Marasmiineae</taxon>
        <taxon>Mycenaceae</taxon>
        <taxon>Mycena</taxon>
    </lineage>
</organism>
<accession>A0AAD7GIL4</accession>
<keyword evidence="2" id="KW-1185">Reference proteome</keyword>
<gene>
    <name evidence="1" type="ORF">B0H17DRAFT_1133082</name>
</gene>
<comment type="caution">
    <text evidence="1">The sequence shown here is derived from an EMBL/GenBank/DDBJ whole genome shotgun (WGS) entry which is preliminary data.</text>
</comment>
<name>A0AAD7GIL4_MYCRO</name>
<reference evidence="1" key="1">
    <citation type="submission" date="2023-03" db="EMBL/GenBank/DDBJ databases">
        <title>Massive genome expansion in bonnet fungi (Mycena s.s.) driven by repeated elements and novel gene families across ecological guilds.</title>
        <authorList>
            <consortium name="Lawrence Berkeley National Laboratory"/>
            <person name="Harder C.B."/>
            <person name="Miyauchi S."/>
            <person name="Viragh M."/>
            <person name="Kuo A."/>
            <person name="Thoen E."/>
            <person name="Andreopoulos B."/>
            <person name="Lu D."/>
            <person name="Skrede I."/>
            <person name="Drula E."/>
            <person name="Henrissat B."/>
            <person name="Morin E."/>
            <person name="Kohler A."/>
            <person name="Barry K."/>
            <person name="LaButti K."/>
            <person name="Morin E."/>
            <person name="Salamov A."/>
            <person name="Lipzen A."/>
            <person name="Mereny Z."/>
            <person name="Hegedus B."/>
            <person name="Baldrian P."/>
            <person name="Stursova M."/>
            <person name="Weitz H."/>
            <person name="Taylor A."/>
            <person name="Grigoriev I.V."/>
            <person name="Nagy L.G."/>
            <person name="Martin F."/>
            <person name="Kauserud H."/>
        </authorList>
    </citation>
    <scope>NUCLEOTIDE SEQUENCE</scope>
    <source>
        <strain evidence="1">CBHHK067</strain>
    </source>
</reference>
<dbReference type="EMBL" id="JARKIE010000051">
    <property type="protein sequence ID" value="KAJ7692609.1"/>
    <property type="molecule type" value="Genomic_DNA"/>
</dbReference>
<evidence type="ECO:0000313" key="2">
    <source>
        <dbReference type="Proteomes" id="UP001221757"/>
    </source>
</evidence>
<evidence type="ECO:0000313" key="1">
    <source>
        <dbReference type="EMBL" id="KAJ7692609.1"/>
    </source>
</evidence>
<dbReference type="AlphaFoldDB" id="A0AAD7GIL4"/>
<sequence>MARTSYCKVGRLDKAVIPYAAKLRVSPQDVRKALLHEQYISDEASGPEDDDDTSKAVWKTWMAFKHGYDNGSSNGSNRGVVEVKPFLEVMKCDWRAEEMSNNLHAMAKIVFDALNQAEGRLPLRPHP</sequence>
<proteinExistence type="predicted"/>
<dbReference type="Proteomes" id="UP001221757">
    <property type="component" value="Unassembled WGS sequence"/>
</dbReference>
<protein>
    <submittedName>
        <fullName evidence="1">Uncharacterized protein</fullName>
    </submittedName>
</protein>